<dbReference type="EMBL" id="FNWO01000016">
    <property type="protein sequence ID" value="SEH60299.1"/>
    <property type="molecule type" value="Genomic_DNA"/>
</dbReference>
<reference evidence="3" key="1">
    <citation type="submission" date="2016-10" db="EMBL/GenBank/DDBJ databases">
        <authorList>
            <person name="Varghese N."/>
            <person name="Submissions S."/>
        </authorList>
    </citation>
    <scope>NUCLEOTIDE SEQUENCE [LARGE SCALE GENOMIC DNA]</scope>
    <source>
        <strain evidence="3">DSM 13234</strain>
    </source>
</reference>
<organism evidence="2 3">
    <name type="scientific">Magnetospirillum fulvum</name>
    <name type="common">Rhodospirillum fulvum</name>
    <dbReference type="NCBI Taxonomy" id="1082"/>
    <lineage>
        <taxon>Bacteria</taxon>
        <taxon>Pseudomonadati</taxon>
        <taxon>Pseudomonadota</taxon>
        <taxon>Alphaproteobacteria</taxon>
        <taxon>Rhodospirillales</taxon>
        <taxon>Rhodospirillaceae</taxon>
        <taxon>Magnetospirillum</taxon>
    </lineage>
</organism>
<evidence type="ECO:0000313" key="3">
    <source>
        <dbReference type="Proteomes" id="UP000182983"/>
    </source>
</evidence>
<name>A0A1H6JDJ9_MAGFU</name>
<accession>A0A1H6JDJ9</accession>
<dbReference type="Pfam" id="PF13588">
    <property type="entry name" value="HSDR_N_2"/>
    <property type="match status" value="1"/>
</dbReference>
<dbReference type="RefSeq" id="WP_074770217.1">
    <property type="nucleotide sequence ID" value="NZ_FNWO01000016.1"/>
</dbReference>
<dbReference type="OrthoDB" id="8254351at2"/>
<evidence type="ECO:0000259" key="1">
    <source>
        <dbReference type="Pfam" id="PF13588"/>
    </source>
</evidence>
<evidence type="ECO:0000313" key="2">
    <source>
        <dbReference type="EMBL" id="SEH60299.1"/>
    </source>
</evidence>
<dbReference type="AlphaFoldDB" id="A0A1H6JDJ9"/>
<dbReference type="Proteomes" id="UP000182983">
    <property type="component" value="Unassembled WGS sequence"/>
</dbReference>
<dbReference type="InterPro" id="IPR029464">
    <property type="entry name" value="HSDR_N"/>
</dbReference>
<gene>
    <name evidence="2" type="ORF">SAMN04244559_03125</name>
</gene>
<keyword evidence="3" id="KW-1185">Reference proteome</keyword>
<dbReference type="Gene3D" id="3.90.1570.30">
    <property type="match status" value="1"/>
</dbReference>
<sequence>MMTERNHGAVSEAIRSAVFEAPKKSKRILLKTLLGHYGFKTRQKHFIDVIHDGLVSLGVILSPDIRTIGRDDWVTLSVTDPNLPLGDFSANSSLEGDHSQGGDPWLAGIAGKHFSSEKEVEIRFVIPLLDRLGYTEDDRADGYRVEQVVGGRKTKTEADFVLFDGRNRSKDSSLLVVEAKNFGENLSTHIQQARSYAIFIGTPYYLVTNGDEIRVFLYRSPIESDVEVFRASRRDLPETFSALFNLISKPAVVEYRRRRTTRA</sequence>
<protein>
    <submittedName>
        <fullName evidence="2">Type I restriction enzyme R protein N terminus (HSDR_N)</fullName>
    </submittedName>
</protein>
<proteinExistence type="predicted"/>
<feature type="domain" description="Type I restriction enzyme R protein N-terminal" evidence="1">
    <location>
        <begin position="123"/>
        <end position="217"/>
    </location>
</feature>